<reference evidence="10" key="1">
    <citation type="submission" date="2018-05" db="EMBL/GenBank/DDBJ databases">
        <authorList>
            <person name="Lanie J.A."/>
            <person name="Ng W.-L."/>
            <person name="Kazmierczak K.M."/>
            <person name="Andrzejewski T.M."/>
            <person name="Davidsen T.M."/>
            <person name="Wayne K.J."/>
            <person name="Tettelin H."/>
            <person name="Glass J.I."/>
            <person name="Rusch D."/>
            <person name="Podicherti R."/>
            <person name="Tsui H.-C.T."/>
            <person name="Winkler M.E."/>
        </authorList>
    </citation>
    <scope>NUCLEOTIDE SEQUENCE</scope>
</reference>
<evidence type="ECO:0000259" key="9">
    <source>
        <dbReference type="PROSITE" id="PS50928"/>
    </source>
</evidence>
<proteinExistence type="inferred from homology"/>
<accession>A0A381Y3X0</accession>
<gene>
    <name evidence="10" type="ORF">METZ01_LOCUS124205</name>
</gene>
<dbReference type="GO" id="GO:0005315">
    <property type="term" value="F:phosphate transmembrane transporter activity"/>
    <property type="evidence" value="ECO:0007669"/>
    <property type="project" value="InterPro"/>
</dbReference>
<protein>
    <recommendedName>
        <fullName evidence="9">ABC transmembrane type-1 domain-containing protein</fullName>
    </recommendedName>
</protein>
<name>A0A381Y3X0_9ZZZZ</name>
<feature type="domain" description="ABC transmembrane type-1" evidence="9">
    <location>
        <begin position="77"/>
        <end position="288"/>
    </location>
</feature>
<evidence type="ECO:0000256" key="2">
    <source>
        <dbReference type="ARBA" id="ARBA00007069"/>
    </source>
</evidence>
<dbReference type="Pfam" id="PF00528">
    <property type="entry name" value="BPD_transp_1"/>
    <property type="match status" value="1"/>
</dbReference>
<evidence type="ECO:0000256" key="7">
    <source>
        <dbReference type="ARBA" id="ARBA00023136"/>
    </source>
</evidence>
<evidence type="ECO:0000256" key="6">
    <source>
        <dbReference type="ARBA" id="ARBA00022989"/>
    </source>
</evidence>
<keyword evidence="3" id="KW-0813">Transport</keyword>
<feature type="transmembrane region" description="Helical" evidence="8">
    <location>
        <begin position="20"/>
        <end position="45"/>
    </location>
</feature>
<evidence type="ECO:0000313" key="10">
    <source>
        <dbReference type="EMBL" id="SVA71351.1"/>
    </source>
</evidence>
<evidence type="ECO:0000256" key="1">
    <source>
        <dbReference type="ARBA" id="ARBA00004651"/>
    </source>
</evidence>
<dbReference type="GO" id="GO:0005886">
    <property type="term" value="C:plasma membrane"/>
    <property type="evidence" value="ECO:0007669"/>
    <property type="project" value="UniProtKB-SubCell"/>
</dbReference>
<dbReference type="PANTHER" id="PTHR43470:SF5">
    <property type="entry name" value="PHOSPHATE TRANSPORT SYSTEM PERMEASE PROTEIN PSTA"/>
    <property type="match status" value="1"/>
</dbReference>
<dbReference type="PROSITE" id="PS50928">
    <property type="entry name" value="ABC_TM1"/>
    <property type="match status" value="1"/>
</dbReference>
<feature type="transmembrane region" description="Helical" evidence="8">
    <location>
        <begin position="73"/>
        <end position="102"/>
    </location>
</feature>
<keyword evidence="4" id="KW-1003">Cell membrane</keyword>
<dbReference type="AlphaFoldDB" id="A0A381Y3X0"/>
<dbReference type="InterPro" id="IPR000515">
    <property type="entry name" value="MetI-like"/>
</dbReference>
<keyword evidence="5 8" id="KW-0812">Transmembrane</keyword>
<feature type="transmembrane region" description="Helical" evidence="8">
    <location>
        <begin position="225"/>
        <end position="242"/>
    </location>
</feature>
<evidence type="ECO:0000256" key="5">
    <source>
        <dbReference type="ARBA" id="ARBA00022692"/>
    </source>
</evidence>
<feature type="transmembrane region" description="Helical" evidence="8">
    <location>
        <begin position="122"/>
        <end position="140"/>
    </location>
</feature>
<evidence type="ECO:0000256" key="4">
    <source>
        <dbReference type="ARBA" id="ARBA00022475"/>
    </source>
</evidence>
<keyword evidence="6 8" id="KW-1133">Transmembrane helix</keyword>
<dbReference type="SUPFAM" id="SSF161098">
    <property type="entry name" value="MetI-like"/>
    <property type="match status" value="1"/>
</dbReference>
<organism evidence="10">
    <name type="scientific">marine metagenome</name>
    <dbReference type="NCBI Taxonomy" id="408172"/>
    <lineage>
        <taxon>unclassified sequences</taxon>
        <taxon>metagenomes</taxon>
        <taxon>ecological metagenomes</taxon>
    </lineage>
</organism>
<dbReference type="GO" id="GO:0035435">
    <property type="term" value="P:phosphate ion transmembrane transport"/>
    <property type="evidence" value="ECO:0007669"/>
    <property type="project" value="InterPro"/>
</dbReference>
<comment type="similarity">
    <text evidence="2">Belongs to the binding-protein-dependent transport system permease family. CysTW subfamily.</text>
</comment>
<feature type="transmembrane region" description="Helical" evidence="8">
    <location>
        <begin position="269"/>
        <end position="291"/>
    </location>
</feature>
<comment type="subcellular location">
    <subcellularLocation>
        <location evidence="1">Cell membrane</location>
        <topology evidence="1">Multi-pass membrane protein</topology>
    </subcellularLocation>
</comment>
<sequence>MKKDKFITGNINPNRRFRKIIGGCVYILFLLSTCVGIIGLGLLIFDVLKEGIPWINWQFLTDFPSRDPKEAGLLSALFGTIWLMFLTALFTVPIGVGAAIYLEEYAPRNLLTRIIEINVSNLAGVPSIVYGLLGMGIFVYRFGSDEMFLDRVLIAGALTLSLLVLPIVILASRESIRAVPDSYRQGAYAMGADKWQVIKGAVLPSAFSGILTGTILAMSRAIGEAAPVIAITALVYITYIPAHPFERFTVLPIQIFNWVARPQDDFRSLAAAGIIVLLVILLTMNAIAVFLRNKYQTRSEE</sequence>
<dbReference type="EMBL" id="UINC01017265">
    <property type="protein sequence ID" value="SVA71351.1"/>
    <property type="molecule type" value="Genomic_DNA"/>
</dbReference>
<dbReference type="Gene3D" id="1.10.3720.10">
    <property type="entry name" value="MetI-like"/>
    <property type="match status" value="1"/>
</dbReference>
<keyword evidence="7 8" id="KW-0472">Membrane</keyword>
<dbReference type="CDD" id="cd06261">
    <property type="entry name" value="TM_PBP2"/>
    <property type="match status" value="1"/>
</dbReference>
<feature type="transmembrane region" description="Helical" evidence="8">
    <location>
        <begin position="152"/>
        <end position="171"/>
    </location>
</feature>
<evidence type="ECO:0000256" key="8">
    <source>
        <dbReference type="SAM" id="Phobius"/>
    </source>
</evidence>
<dbReference type="InterPro" id="IPR035906">
    <property type="entry name" value="MetI-like_sf"/>
</dbReference>
<evidence type="ECO:0000256" key="3">
    <source>
        <dbReference type="ARBA" id="ARBA00022448"/>
    </source>
</evidence>
<dbReference type="PANTHER" id="PTHR43470">
    <property type="entry name" value="PHOSPHATE TRANSPORT SYSTEM PERMEASE PROTEIN PSTA-RELATED"/>
    <property type="match status" value="1"/>
</dbReference>
<dbReference type="InterPro" id="IPR005672">
    <property type="entry name" value="Phosphate_PstA"/>
</dbReference>
<dbReference type="NCBIfam" id="TIGR00974">
    <property type="entry name" value="3a0107s02c"/>
    <property type="match status" value="1"/>
</dbReference>